<organism evidence="2 3">
    <name type="scientific">Lithocarpus litseifolius</name>
    <dbReference type="NCBI Taxonomy" id="425828"/>
    <lineage>
        <taxon>Eukaryota</taxon>
        <taxon>Viridiplantae</taxon>
        <taxon>Streptophyta</taxon>
        <taxon>Embryophyta</taxon>
        <taxon>Tracheophyta</taxon>
        <taxon>Spermatophyta</taxon>
        <taxon>Magnoliopsida</taxon>
        <taxon>eudicotyledons</taxon>
        <taxon>Gunneridae</taxon>
        <taxon>Pentapetalae</taxon>
        <taxon>rosids</taxon>
        <taxon>fabids</taxon>
        <taxon>Fagales</taxon>
        <taxon>Fagaceae</taxon>
        <taxon>Lithocarpus</taxon>
    </lineage>
</organism>
<gene>
    <name evidence="2" type="ORF">SO802_032158</name>
</gene>
<keyword evidence="1" id="KW-1133">Transmembrane helix</keyword>
<accession>A0AAW2BN62</accession>
<evidence type="ECO:0000256" key="1">
    <source>
        <dbReference type="SAM" id="Phobius"/>
    </source>
</evidence>
<sequence>MWVLVTLVCSSYHKGAKTAPIVIAKFTRLEAKVAIAKNNETEARAMVAIALHKKKVAKRSAEKVRVAQHVANARAYNYKNALVISWLAFVVLFIFSLVSREVGLR</sequence>
<comment type="caution">
    <text evidence="2">The sequence shown here is derived from an EMBL/GenBank/DDBJ whole genome shotgun (WGS) entry which is preliminary data.</text>
</comment>
<feature type="transmembrane region" description="Helical" evidence="1">
    <location>
        <begin position="81"/>
        <end position="99"/>
    </location>
</feature>
<dbReference type="Proteomes" id="UP001459277">
    <property type="component" value="Unassembled WGS sequence"/>
</dbReference>
<keyword evidence="1" id="KW-0812">Transmembrane</keyword>
<keyword evidence="3" id="KW-1185">Reference proteome</keyword>
<evidence type="ECO:0000313" key="3">
    <source>
        <dbReference type="Proteomes" id="UP001459277"/>
    </source>
</evidence>
<reference evidence="2 3" key="1">
    <citation type="submission" date="2024-01" db="EMBL/GenBank/DDBJ databases">
        <title>A telomere-to-telomere, gap-free genome of sweet tea (Lithocarpus litseifolius).</title>
        <authorList>
            <person name="Zhou J."/>
        </authorList>
    </citation>
    <scope>NUCLEOTIDE SEQUENCE [LARGE SCALE GENOMIC DNA]</scope>
    <source>
        <strain evidence="2">Zhou-2022a</strain>
        <tissue evidence="2">Leaf</tissue>
    </source>
</reference>
<evidence type="ECO:0000313" key="2">
    <source>
        <dbReference type="EMBL" id="KAK9987207.1"/>
    </source>
</evidence>
<name>A0AAW2BN62_9ROSI</name>
<dbReference type="EMBL" id="JAZDWU010000011">
    <property type="protein sequence ID" value="KAK9987207.1"/>
    <property type="molecule type" value="Genomic_DNA"/>
</dbReference>
<keyword evidence="1" id="KW-0472">Membrane</keyword>
<proteinExistence type="predicted"/>
<protein>
    <submittedName>
        <fullName evidence="2">Uncharacterized protein</fullName>
    </submittedName>
</protein>
<dbReference type="AlphaFoldDB" id="A0AAW2BN62"/>